<keyword evidence="1" id="KW-0175">Coiled coil</keyword>
<accession>A0A6A6Y444</accession>
<evidence type="ECO:0000313" key="2">
    <source>
        <dbReference type="EMBL" id="KAF2802794.1"/>
    </source>
</evidence>
<evidence type="ECO:0000313" key="3">
    <source>
        <dbReference type="Proteomes" id="UP000504636"/>
    </source>
</evidence>
<keyword evidence="3" id="KW-1185">Reference proteome</keyword>
<dbReference type="AlphaFoldDB" id="A0A6A6Y444"/>
<dbReference type="RefSeq" id="XP_033569758.1">
    <property type="nucleotide sequence ID" value="XM_033721335.1"/>
</dbReference>
<reference evidence="2 4" key="1">
    <citation type="journal article" date="2020" name="Stud. Mycol.">
        <title>101 Dothideomycetes genomes: a test case for predicting lifestyles and emergence of pathogens.</title>
        <authorList>
            <person name="Haridas S."/>
            <person name="Albert R."/>
            <person name="Binder M."/>
            <person name="Bloem J."/>
            <person name="Labutti K."/>
            <person name="Salamov A."/>
            <person name="Andreopoulos B."/>
            <person name="Baker S."/>
            <person name="Barry K."/>
            <person name="Bills G."/>
            <person name="Bluhm B."/>
            <person name="Cannon C."/>
            <person name="Castanera R."/>
            <person name="Culley D."/>
            <person name="Daum C."/>
            <person name="Ezra D."/>
            <person name="Gonzalez J."/>
            <person name="Henrissat B."/>
            <person name="Kuo A."/>
            <person name="Liang C."/>
            <person name="Lipzen A."/>
            <person name="Lutzoni F."/>
            <person name="Magnuson J."/>
            <person name="Mondo S."/>
            <person name="Nolan M."/>
            <person name="Ohm R."/>
            <person name="Pangilinan J."/>
            <person name="Park H.-J."/>
            <person name="Ramirez L."/>
            <person name="Alfaro M."/>
            <person name="Sun H."/>
            <person name="Tritt A."/>
            <person name="Yoshinaga Y."/>
            <person name="Zwiers L.-H."/>
            <person name="Turgeon B."/>
            <person name="Goodwin S."/>
            <person name="Spatafora J."/>
            <person name="Crous P."/>
            <person name="Grigoriev I."/>
        </authorList>
    </citation>
    <scope>NUCLEOTIDE SEQUENCE</scope>
    <source>
        <strain evidence="2 4">CBS 304.34</strain>
    </source>
</reference>
<evidence type="ECO:0000313" key="4">
    <source>
        <dbReference type="RefSeq" id="XP_033569758.1"/>
    </source>
</evidence>
<sequence>MWWYLAFELSTASPGQGSHCRLRPRPKTVSIIWRWNAQWTPTRSPLLELPRELRDKVLGYVLPLGLHVDAWMSGEAGKDLASKAVISLKQTNQQLKKEAREISMFQTEVVVGSLTNLGAFIRAIPKPMRFKFWRAIRLDLSADKYIQLFGSSVSASTEMGSSVRSNAASMEAFWIAANRFSPASTPRAPPYRQARHHLGCTSTLLEIRVGCQVNRSKIQATS</sequence>
<gene>
    <name evidence="2 4" type="ORF">BDZ99DRAFT_468750</name>
</gene>
<name>A0A6A6Y444_9PEZI</name>
<dbReference type="Proteomes" id="UP000504636">
    <property type="component" value="Unplaced"/>
</dbReference>
<dbReference type="GeneID" id="54462228"/>
<evidence type="ECO:0000256" key="1">
    <source>
        <dbReference type="SAM" id="Coils"/>
    </source>
</evidence>
<protein>
    <submittedName>
        <fullName evidence="2 4">Uncharacterized protein</fullName>
    </submittedName>
</protein>
<dbReference type="EMBL" id="MU003721">
    <property type="protein sequence ID" value="KAF2802794.1"/>
    <property type="molecule type" value="Genomic_DNA"/>
</dbReference>
<reference evidence="4" key="2">
    <citation type="submission" date="2020-04" db="EMBL/GenBank/DDBJ databases">
        <authorList>
            <consortium name="NCBI Genome Project"/>
        </authorList>
    </citation>
    <scope>NUCLEOTIDE SEQUENCE</scope>
    <source>
        <strain evidence="4">CBS 304.34</strain>
    </source>
</reference>
<feature type="coiled-coil region" evidence="1">
    <location>
        <begin position="78"/>
        <end position="108"/>
    </location>
</feature>
<proteinExistence type="predicted"/>
<reference evidence="4" key="3">
    <citation type="submission" date="2025-04" db="UniProtKB">
        <authorList>
            <consortium name="RefSeq"/>
        </authorList>
    </citation>
    <scope>IDENTIFICATION</scope>
    <source>
        <strain evidence="4">CBS 304.34</strain>
    </source>
</reference>
<organism evidence="2">
    <name type="scientific">Mytilinidion resinicola</name>
    <dbReference type="NCBI Taxonomy" id="574789"/>
    <lineage>
        <taxon>Eukaryota</taxon>
        <taxon>Fungi</taxon>
        <taxon>Dikarya</taxon>
        <taxon>Ascomycota</taxon>
        <taxon>Pezizomycotina</taxon>
        <taxon>Dothideomycetes</taxon>
        <taxon>Pleosporomycetidae</taxon>
        <taxon>Mytilinidiales</taxon>
        <taxon>Mytilinidiaceae</taxon>
        <taxon>Mytilinidion</taxon>
    </lineage>
</organism>